<dbReference type="AlphaFoldDB" id="Q8KEJ5"/>
<evidence type="ECO:0000313" key="1">
    <source>
        <dbReference type="EMBL" id="AAM71931.1"/>
    </source>
</evidence>
<keyword evidence="2" id="KW-1185">Reference proteome</keyword>
<accession>Q8KEJ5</accession>
<dbReference type="EMBL" id="AE006470">
    <property type="protein sequence ID" value="AAM71931.1"/>
    <property type="molecule type" value="Genomic_DNA"/>
</dbReference>
<dbReference type="EnsemblBacteria" id="AAM71931">
    <property type="protein sequence ID" value="AAM71931"/>
    <property type="gene ID" value="CT0693"/>
</dbReference>
<protein>
    <submittedName>
        <fullName evidence="1">Uncharacterized protein</fullName>
    </submittedName>
</protein>
<gene>
    <name evidence="1" type="ordered locus">CT0693</name>
</gene>
<sequence>MIFRYFIRRLNGYDWLVRKIKISHDALLMFDALTMSFRKMTVR</sequence>
<dbReference type="HOGENOM" id="CLU_3231424_0_0_10"/>
<evidence type="ECO:0000313" key="2">
    <source>
        <dbReference type="Proteomes" id="UP000001007"/>
    </source>
</evidence>
<proteinExistence type="predicted"/>
<dbReference type="KEGG" id="cte:CT0693"/>
<dbReference type="Proteomes" id="UP000001007">
    <property type="component" value="Chromosome"/>
</dbReference>
<reference evidence="1 2" key="1">
    <citation type="journal article" date="2002" name="Proc. Natl. Acad. Sci. U.S.A.">
        <title>The complete genome sequence of Chlorobium tepidum TLS, a photosynthetic, anaerobic, green-sulfur bacterium.</title>
        <authorList>
            <person name="Eisen J.A."/>
            <person name="Nelson K.E."/>
            <person name="Paulsen I.T."/>
            <person name="Heidelberg J.F."/>
            <person name="Wu M."/>
            <person name="Dodson R.J."/>
            <person name="Deboy R."/>
            <person name="Gwinn M.L."/>
            <person name="Nelson W.C."/>
            <person name="Haft D.H."/>
            <person name="Hickey E.K."/>
            <person name="Peterson J.D."/>
            <person name="Durkin A.S."/>
            <person name="Kolonay J.L."/>
            <person name="Yang F."/>
            <person name="Holt I."/>
            <person name="Umayam L.A."/>
            <person name="Mason T."/>
            <person name="Brenner M."/>
            <person name="Shea T.P."/>
            <person name="Parksey D."/>
            <person name="Nierman W.C."/>
            <person name="Feldblyum T.V."/>
            <person name="Hansen C.L."/>
            <person name="Craven M.B."/>
            <person name="Radune D."/>
            <person name="Vamathevan J."/>
            <person name="Khouri H."/>
            <person name="White O."/>
            <person name="Gruber T.M."/>
            <person name="Ketchum K.A."/>
            <person name="Venter J.C."/>
            <person name="Tettelin H."/>
            <person name="Bryant D.A."/>
            <person name="Fraser C.M."/>
        </authorList>
    </citation>
    <scope>NUCLEOTIDE SEQUENCE [LARGE SCALE GENOMIC DNA]</scope>
    <source>
        <strain evidence="2">ATCC 49652 / DSM 12025 / NBRC 103806 / TLS</strain>
    </source>
</reference>
<organism evidence="1 2">
    <name type="scientific">Chlorobaculum tepidum (strain ATCC 49652 / DSM 12025 / NBRC 103806 / TLS)</name>
    <name type="common">Chlorobium tepidum</name>
    <dbReference type="NCBI Taxonomy" id="194439"/>
    <lineage>
        <taxon>Bacteria</taxon>
        <taxon>Pseudomonadati</taxon>
        <taxon>Chlorobiota</taxon>
        <taxon>Chlorobiia</taxon>
        <taxon>Chlorobiales</taxon>
        <taxon>Chlorobiaceae</taxon>
        <taxon>Chlorobaculum</taxon>
    </lineage>
</organism>
<name>Q8KEJ5_CHLTE</name>